<comment type="caution">
    <text evidence="2">The sequence shown here is derived from an EMBL/GenBank/DDBJ whole genome shotgun (WGS) entry which is preliminary data.</text>
</comment>
<dbReference type="InterPro" id="IPR008990">
    <property type="entry name" value="Elect_transpt_acc-like_dom_sf"/>
</dbReference>
<dbReference type="Pfam" id="PF21006">
    <property type="entry name" value="NHase_beta_N"/>
    <property type="match status" value="1"/>
</dbReference>
<sequence length="132" mass="15205">MTCPTSNSVQQSLLETEGKTALPRQNGELLFTEPWESRAFGLAVTLHDQRAFAWEDFRRRLIARINEWEADPAGAQWSYYRCWLQALEDVVIGSGVLSADEVIDRVETLANRPAGYDHEHEHDHEHDHEHSH</sequence>
<feature type="domain" description="Nitrile hydratase beta subunit-like N-terminal" evidence="1">
    <location>
        <begin position="25"/>
        <end position="114"/>
    </location>
</feature>
<gene>
    <name evidence="2" type="ORF">VXC91_23185</name>
</gene>
<dbReference type="SUPFAM" id="SSF50090">
    <property type="entry name" value="Electron transport accessory proteins"/>
    <property type="match status" value="1"/>
</dbReference>
<accession>A0ABU7FLX2</accession>
<proteinExistence type="predicted"/>
<dbReference type="RefSeq" id="WP_329509241.1">
    <property type="nucleotide sequence ID" value="NZ_BAAAYZ010000279.1"/>
</dbReference>
<dbReference type="Gene3D" id="1.10.472.20">
    <property type="entry name" value="Nitrile hydratase, beta subunit"/>
    <property type="match status" value="1"/>
</dbReference>
<dbReference type="InterPro" id="IPR049054">
    <property type="entry name" value="CN_hydtase_beta-like_N"/>
</dbReference>
<name>A0ABU7FLX2_9ACTN</name>
<dbReference type="Proteomes" id="UP001333996">
    <property type="component" value="Unassembled WGS sequence"/>
</dbReference>
<evidence type="ECO:0000259" key="1">
    <source>
        <dbReference type="Pfam" id="PF21006"/>
    </source>
</evidence>
<dbReference type="EMBL" id="JAYWVC010000085">
    <property type="protein sequence ID" value="MED7824813.1"/>
    <property type="molecule type" value="Genomic_DNA"/>
</dbReference>
<reference evidence="2" key="1">
    <citation type="submission" date="2024-01" db="EMBL/GenBank/DDBJ databases">
        <title>First draft genome sequence data of TA4-1, the type strain of Gram-positive actinobacterium Streptomyces chiangmaiensis.</title>
        <authorList>
            <person name="Yasawong M."/>
            <person name="Nantapong N."/>
        </authorList>
    </citation>
    <scope>NUCLEOTIDE SEQUENCE</scope>
    <source>
        <strain evidence="2">TA4-1</strain>
    </source>
</reference>
<evidence type="ECO:0000313" key="2">
    <source>
        <dbReference type="EMBL" id="MED7824813.1"/>
    </source>
</evidence>
<evidence type="ECO:0000313" key="3">
    <source>
        <dbReference type="Proteomes" id="UP001333996"/>
    </source>
</evidence>
<dbReference type="InterPro" id="IPR023808">
    <property type="entry name" value="Nitrile_Hydratase_acc_put"/>
</dbReference>
<dbReference type="NCBIfam" id="TIGR03889">
    <property type="entry name" value="nitrile_acc"/>
    <property type="match status" value="1"/>
</dbReference>
<organism evidence="2 3">
    <name type="scientific">Streptomyces chiangmaiensis</name>
    <dbReference type="NCBI Taxonomy" id="766497"/>
    <lineage>
        <taxon>Bacteria</taxon>
        <taxon>Bacillati</taxon>
        <taxon>Actinomycetota</taxon>
        <taxon>Actinomycetes</taxon>
        <taxon>Kitasatosporales</taxon>
        <taxon>Streptomycetaceae</taxon>
        <taxon>Streptomyces</taxon>
    </lineage>
</organism>
<dbReference type="InterPro" id="IPR042262">
    <property type="entry name" value="CN_hydtase_beta_C"/>
</dbReference>
<protein>
    <submittedName>
        <fullName evidence="2">Nitrile hydratase accessory protein</fullName>
    </submittedName>
</protein>
<keyword evidence="3" id="KW-1185">Reference proteome</keyword>